<gene>
    <name evidence="2" type="ORF">SMRZ_LOCUS12819</name>
</gene>
<evidence type="ECO:0000313" key="2">
    <source>
        <dbReference type="EMBL" id="VDP02282.1"/>
    </source>
</evidence>
<keyword evidence="3" id="KW-1185">Reference proteome</keyword>
<dbReference type="AlphaFoldDB" id="A0A3P7ZPC1"/>
<evidence type="ECO:0000313" key="3">
    <source>
        <dbReference type="Proteomes" id="UP000277204"/>
    </source>
</evidence>
<organism evidence="2 3">
    <name type="scientific">Schistosoma margrebowiei</name>
    <dbReference type="NCBI Taxonomy" id="48269"/>
    <lineage>
        <taxon>Eukaryota</taxon>
        <taxon>Metazoa</taxon>
        <taxon>Spiralia</taxon>
        <taxon>Lophotrochozoa</taxon>
        <taxon>Platyhelminthes</taxon>
        <taxon>Trematoda</taxon>
        <taxon>Digenea</taxon>
        <taxon>Strigeidida</taxon>
        <taxon>Schistosomatoidea</taxon>
        <taxon>Schistosomatidae</taxon>
        <taxon>Schistosoma</taxon>
    </lineage>
</organism>
<evidence type="ECO:0000256" key="1">
    <source>
        <dbReference type="SAM" id="Coils"/>
    </source>
</evidence>
<feature type="coiled-coil region" evidence="1">
    <location>
        <begin position="1"/>
        <end position="31"/>
    </location>
</feature>
<reference evidence="2 3" key="1">
    <citation type="submission" date="2018-11" db="EMBL/GenBank/DDBJ databases">
        <authorList>
            <consortium name="Pathogen Informatics"/>
        </authorList>
    </citation>
    <scope>NUCLEOTIDE SEQUENCE [LARGE SCALE GENOMIC DNA]</scope>
    <source>
        <strain evidence="2 3">Zambia</strain>
    </source>
</reference>
<dbReference type="EMBL" id="UZAI01008542">
    <property type="protein sequence ID" value="VDP02282.1"/>
    <property type="molecule type" value="Genomic_DNA"/>
</dbReference>
<keyword evidence="1" id="KW-0175">Coiled coil</keyword>
<protein>
    <submittedName>
        <fullName evidence="2">Uncharacterized protein</fullName>
    </submittedName>
</protein>
<name>A0A3P7ZPC1_9TREM</name>
<accession>A0A3P7ZPC1</accession>
<sequence length="39" mass="4934">MSSLLRELEVVEEKMKELEQENNQFTRVRNNILFWLYRF</sequence>
<proteinExistence type="predicted"/>
<dbReference type="Proteomes" id="UP000277204">
    <property type="component" value="Unassembled WGS sequence"/>
</dbReference>